<gene>
    <name evidence="12" type="ORF">B0T18DRAFT_333165</name>
</gene>
<dbReference type="FunFam" id="3.40.50.300:FF:000636">
    <property type="entry name" value="ATP-binding cassette sub-family D member 3"/>
    <property type="match status" value="1"/>
</dbReference>
<dbReference type="PANTHER" id="PTHR11384">
    <property type="entry name" value="ATP-BINDING CASSETTE, SUB-FAMILY D MEMBER"/>
    <property type="match status" value="1"/>
</dbReference>
<evidence type="ECO:0000256" key="4">
    <source>
        <dbReference type="ARBA" id="ARBA00022692"/>
    </source>
</evidence>
<dbReference type="InterPro" id="IPR003593">
    <property type="entry name" value="AAA+_ATPase"/>
</dbReference>
<dbReference type="PANTHER" id="PTHR11384:SF69">
    <property type="entry name" value="PEROXISOMAL LONG-CHAIN FATTY ACID IMPORT PROTEIN 1"/>
    <property type="match status" value="1"/>
</dbReference>
<comment type="subcellular location">
    <subcellularLocation>
        <location evidence="1">Peroxisome membrane</location>
        <topology evidence="1">Multi-pass membrane protein</topology>
    </subcellularLocation>
</comment>
<keyword evidence="6" id="KW-0067">ATP-binding</keyword>
<keyword evidence="4 10" id="KW-0812">Transmembrane</keyword>
<dbReference type="InterPro" id="IPR003439">
    <property type="entry name" value="ABC_transporter-like_ATP-bd"/>
</dbReference>
<evidence type="ECO:0000256" key="10">
    <source>
        <dbReference type="SAM" id="Phobius"/>
    </source>
</evidence>
<dbReference type="GO" id="GO:0005324">
    <property type="term" value="F:long-chain fatty acid transmembrane transporter activity"/>
    <property type="evidence" value="ECO:0007669"/>
    <property type="project" value="TreeGrafter"/>
</dbReference>
<dbReference type="GO" id="GO:0007031">
    <property type="term" value="P:peroxisome organization"/>
    <property type="evidence" value="ECO:0007669"/>
    <property type="project" value="TreeGrafter"/>
</dbReference>
<evidence type="ECO:0000256" key="2">
    <source>
        <dbReference type="ARBA" id="ARBA00008575"/>
    </source>
</evidence>
<dbReference type="InterPro" id="IPR027417">
    <property type="entry name" value="P-loop_NTPase"/>
</dbReference>
<keyword evidence="3" id="KW-0813">Transport</keyword>
<evidence type="ECO:0000259" key="11">
    <source>
        <dbReference type="PROSITE" id="PS50893"/>
    </source>
</evidence>
<evidence type="ECO:0000313" key="13">
    <source>
        <dbReference type="Proteomes" id="UP001172155"/>
    </source>
</evidence>
<feature type="domain" description="ABC transporter" evidence="11">
    <location>
        <begin position="470"/>
        <end position="698"/>
    </location>
</feature>
<evidence type="ECO:0000256" key="3">
    <source>
        <dbReference type="ARBA" id="ARBA00022448"/>
    </source>
</evidence>
<keyword evidence="9" id="KW-0175">Coiled coil</keyword>
<accession>A0AA40EKG8</accession>
<dbReference type="SMART" id="SM00382">
    <property type="entry name" value="AAA"/>
    <property type="match status" value="1"/>
</dbReference>
<dbReference type="GO" id="GO:0016887">
    <property type="term" value="F:ATP hydrolysis activity"/>
    <property type="evidence" value="ECO:0007669"/>
    <property type="project" value="InterPro"/>
</dbReference>
<dbReference type="Gene3D" id="1.20.1560.10">
    <property type="entry name" value="ABC transporter type 1, transmembrane domain"/>
    <property type="match status" value="1"/>
</dbReference>
<dbReference type="CDD" id="cd03223">
    <property type="entry name" value="ABCD_peroxisomal_ALDP"/>
    <property type="match status" value="1"/>
</dbReference>
<proteinExistence type="inferred from homology"/>
<evidence type="ECO:0000256" key="6">
    <source>
        <dbReference type="ARBA" id="ARBA00022840"/>
    </source>
</evidence>
<evidence type="ECO:0000256" key="9">
    <source>
        <dbReference type="SAM" id="Coils"/>
    </source>
</evidence>
<comment type="caution">
    <text evidence="12">The sequence shown here is derived from an EMBL/GenBank/DDBJ whole genome shotgun (WGS) entry which is preliminary data.</text>
</comment>
<dbReference type="InterPro" id="IPR011527">
    <property type="entry name" value="ABC1_TM_dom"/>
</dbReference>
<dbReference type="GO" id="GO:0006635">
    <property type="term" value="P:fatty acid beta-oxidation"/>
    <property type="evidence" value="ECO:0007669"/>
    <property type="project" value="TreeGrafter"/>
</dbReference>
<dbReference type="GO" id="GO:0042760">
    <property type="term" value="P:very long-chain fatty acid catabolic process"/>
    <property type="evidence" value="ECO:0007669"/>
    <property type="project" value="TreeGrafter"/>
</dbReference>
<dbReference type="GO" id="GO:0140359">
    <property type="term" value="F:ABC-type transporter activity"/>
    <property type="evidence" value="ECO:0007669"/>
    <property type="project" value="InterPro"/>
</dbReference>
<dbReference type="Pfam" id="PF06472">
    <property type="entry name" value="ABC_membrane_2"/>
    <property type="match status" value="1"/>
</dbReference>
<feature type="coiled-coil region" evidence="9">
    <location>
        <begin position="689"/>
        <end position="716"/>
    </location>
</feature>
<evidence type="ECO:0000256" key="5">
    <source>
        <dbReference type="ARBA" id="ARBA00022741"/>
    </source>
</evidence>
<dbReference type="GO" id="GO:0005524">
    <property type="term" value="F:ATP binding"/>
    <property type="evidence" value="ECO:0007669"/>
    <property type="project" value="UniProtKB-KW"/>
</dbReference>
<evidence type="ECO:0000256" key="7">
    <source>
        <dbReference type="ARBA" id="ARBA00022989"/>
    </source>
</evidence>
<dbReference type="Pfam" id="PF00005">
    <property type="entry name" value="ABC_tran"/>
    <property type="match status" value="1"/>
</dbReference>
<comment type="similarity">
    <text evidence="2">Belongs to the ABC transporter superfamily. ABCD family. Peroxisomal fatty acyl CoA transporter (TC 3.A.1.203) subfamily.</text>
</comment>
<feature type="transmembrane region" description="Helical" evidence="10">
    <location>
        <begin position="355"/>
        <end position="375"/>
    </location>
</feature>
<reference evidence="12" key="1">
    <citation type="submission" date="2023-06" db="EMBL/GenBank/DDBJ databases">
        <title>Genome-scale phylogeny and comparative genomics of the fungal order Sordariales.</title>
        <authorList>
            <consortium name="Lawrence Berkeley National Laboratory"/>
            <person name="Hensen N."/>
            <person name="Bonometti L."/>
            <person name="Westerberg I."/>
            <person name="Brannstrom I.O."/>
            <person name="Guillou S."/>
            <person name="Cros-Aarteil S."/>
            <person name="Calhoun S."/>
            <person name="Haridas S."/>
            <person name="Kuo A."/>
            <person name="Mondo S."/>
            <person name="Pangilinan J."/>
            <person name="Riley R."/>
            <person name="LaButti K."/>
            <person name="Andreopoulos B."/>
            <person name="Lipzen A."/>
            <person name="Chen C."/>
            <person name="Yanf M."/>
            <person name="Daum C."/>
            <person name="Ng V."/>
            <person name="Clum A."/>
            <person name="Steindorff A."/>
            <person name="Ohm R."/>
            <person name="Martin F."/>
            <person name="Silar P."/>
            <person name="Natvig D."/>
            <person name="Lalanne C."/>
            <person name="Gautier V."/>
            <person name="Ament-velasquez S.L."/>
            <person name="Kruys A."/>
            <person name="Hutchinson M.I."/>
            <person name="Powell A.J."/>
            <person name="Barry K."/>
            <person name="Miller A.N."/>
            <person name="Grigoriev I.V."/>
            <person name="Debuchy R."/>
            <person name="Gladieux P."/>
            <person name="Thoren M.H."/>
            <person name="Johannesson H."/>
        </authorList>
    </citation>
    <scope>NUCLEOTIDE SEQUENCE</scope>
    <source>
        <strain evidence="12">SMH3187-1</strain>
    </source>
</reference>
<organism evidence="12 13">
    <name type="scientific">Schizothecium vesticola</name>
    <dbReference type="NCBI Taxonomy" id="314040"/>
    <lineage>
        <taxon>Eukaryota</taxon>
        <taxon>Fungi</taxon>
        <taxon>Dikarya</taxon>
        <taxon>Ascomycota</taxon>
        <taxon>Pezizomycotina</taxon>
        <taxon>Sordariomycetes</taxon>
        <taxon>Sordariomycetidae</taxon>
        <taxon>Sordariales</taxon>
        <taxon>Schizotheciaceae</taxon>
        <taxon>Schizothecium</taxon>
    </lineage>
</organism>
<evidence type="ECO:0000313" key="12">
    <source>
        <dbReference type="EMBL" id="KAK0741009.1"/>
    </source>
</evidence>
<dbReference type="SUPFAM" id="SSF90123">
    <property type="entry name" value="ABC transporter transmembrane region"/>
    <property type="match status" value="1"/>
</dbReference>
<feature type="transmembrane region" description="Helical" evidence="10">
    <location>
        <begin position="162"/>
        <end position="181"/>
    </location>
</feature>
<dbReference type="InterPro" id="IPR036640">
    <property type="entry name" value="ABC1_TM_sf"/>
</dbReference>
<sequence>MAPSQSKLVMPAALRERNIRAIISQLTSLYLANRTRISRAVYITLFVALINRVRHAIAEQKAASIREAAKRAEKVATVTAVDDGDLAKKRKRVELNRDFFRSLLRLLRIVVPGWRSKETRLLISHSFFLVVRTLISLKVAAMDGAIVKALVKGNGREFLMRIVYWMLIAVPATFTNSMLSYHQAELSLRYRTRLTQHIHDKYLSQLTFYGISALDDRIKNPDQLIAVDVAKFSNSLAELYSNLAKPLLDMTIYTFSLSKSVGGEGVVFMSLLVQLSANVMRALTPPFGKYVADEARLEGEFRFQHSRLIDHSEEVALYGGHEAEKDTLDKGYFTLIKHVNYILRRRFYHGFMEDFVIKYFWGALGLLLCSVPVFVKLPGGAVMNMGDRTESFVTNRRMLLSASDAFGRIMFSYREIMELAGYTSRVATLLEVMDDIQAGRFEKKLVSSSGTEDNAAVLKGRGVVVESKDIQFIDVPIISPNGDVLVKALSFSLKQGDHLLVVGPNGCGKSSLFRILGGLWPVYGGTVHKPPFSDIFYIPQRPYLSRGSLRQQIIYPDGLRTMRAKGVTDADLMAILRTLNLEHLIDLYPEGWDAEAEWRDVLSGGLQQRVAMARLFYHRPRYAILDECTSSVTLDTEKVMYDNAKALGITLMTVSHRRSLWKYHSKILQFDGQGNYVFTKLDAEKRLQLEDEKEELEVMLRQVPEIERRIEELTAA</sequence>
<dbReference type="Proteomes" id="UP001172155">
    <property type="component" value="Unassembled WGS sequence"/>
</dbReference>
<dbReference type="Gene3D" id="3.40.50.300">
    <property type="entry name" value="P-loop containing nucleotide triphosphate hydrolases"/>
    <property type="match status" value="1"/>
</dbReference>
<dbReference type="GO" id="GO:0015910">
    <property type="term" value="P:long-chain fatty acid import into peroxisome"/>
    <property type="evidence" value="ECO:0007669"/>
    <property type="project" value="TreeGrafter"/>
</dbReference>
<name>A0AA40EKG8_9PEZI</name>
<dbReference type="PROSITE" id="PS50893">
    <property type="entry name" value="ABC_TRANSPORTER_2"/>
    <property type="match status" value="1"/>
</dbReference>
<keyword evidence="8 10" id="KW-0472">Membrane</keyword>
<keyword evidence="13" id="KW-1185">Reference proteome</keyword>
<dbReference type="AlphaFoldDB" id="A0AA40EKG8"/>
<evidence type="ECO:0000256" key="1">
    <source>
        <dbReference type="ARBA" id="ARBA00004585"/>
    </source>
</evidence>
<dbReference type="EMBL" id="JAUKUD010000006">
    <property type="protein sequence ID" value="KAK0741009.1"/>
    <property type="molecule type" value="Genomic_DNA"/>
</dbReference>
<evidence type="ECO:0000256" key="8">
    <source>
        <dbReference type="ARBA" id="ARBA00023136"/>
    </source>
</evidence>
<keyword evidence="5" id="KW-0547">Nucleotide-binding</keyword>
<dbReference type="InterPro" id="IPR050835">
    <property type="entry name" value="ABC_transporter_sub-D"/>
</dbReference>
<dbReference type="SUPFAM" id="SSF52540">
    <property type="entry name" value="P-loop containing nucleoside triphosphate hydrolases"/>
    <property type="match status" value="1"/>
</dbReference>
<protein>
    <submittedName>
        <fullName evidence="12">ABC transporter transmembrane region 2-domain-containing protein</fullName>
    </submittedName>
</protein>
<keyword evidence="7 10" id="KW-1133">Transmembrane helix</keyword>
<dbReference type="GO" id="GO:0005778">
    <property type="term" value="C:peroxisomal membrane"/>
    <property type="evidence" value="ECO:0007669"/>
    <property type="project" value="UniProtKB-SubCell"/>
</dbReference>